<dbReference type="AlphaFoldDB" id="A0A0D7XA76"/>
<proteinExistence type="predicted"/>
<organism evidence="1 2">
    <name type="scientific">Paenibacillus terrae</name>
    <dbReference type="NCBI Taxonomy" id="159743"/>
    <lineage>
        <taxon>Bacteria</taxon>
        <taxon>Bacillati</taxon>
        <taxon>Bacillota</taxon>
        <taxon>Bacilli</taxon>
        <taxon>Bacillales</taxon>
        <taxon>Paenibacillaceae</taxon>
        <taxon>Paenibacillus</taxon>
    </lineage>
</organism>
<evidence type="ECO:0000313" key="1">
    <source>
        <dbReference type="EMBL" id="KJD47067.1"/>
    </source>
</evidence>
<dbReference type="OrthoDB" id="2472566at2"/>
<evidence type="ECO:0000313" key="2">
    <source>
        <dbReference type="Proteomes" id="UP000032534"/>
    </source>
</evidence>
<reference evidence="1 2" key="1">
    <citation type="submission" date="2014-11" db="EMBL/GenBank/DDBJ databases">
        <title>Draft Genome Sequences of Paenibacillus polymyxa NRRL B-30509 and Paenibacillus terrae NRRL B-30644, Strains from a Poultry Environment that Produce Tridecaptin A and Paenicidins.</title>
        <authorList>
            <person name="van Belkum M.J."/>
            <person name="Lohans C.T."/>
            <person name="Vederas J.C."/>
        </authorList>
    </citation>
    <scope>NUCLEOTIDE SEQUENCE [LARGE SCALE GENOMIC DNA]</scope>
    <source>
        <strain evidence="1 2">NRRL B-30644</strain>
    </source>
</reference>
<keyword evidence="2" id="KW-1185">Reference proteome</keyword>
<dbReference type="RefSeq" id="WP_044644656.1">
    <property type="nucleotide sequence ID" value="NZ_JTHP01000003.1"/>
</dbReference>
<dbReference type="PATRIC" id="fig|159743.3.peg.563"/>
<protein>
    <submittedName>
        <fullName evidence="1">Uncharacterized protein</fullName>
    </submittedName>
</protein>
<comment type="caution">
    <text evidence="1">The sequence shown here is derived from an EMBL/GenBank/DDBJ whole genome shotgun (WGS) entry which is preliminary data.</text>
</comment>
<accession>A0A0D7XA76</accession>
<name>A0A0D7XA76_9BACL</name>
<dbReference type="EMBL" id="JTHP01000003">
    <property type="protein sequence ID" value="KJD47067.1"/>
    <property type="molecule type" value="Genomic_DNA"/>
</dbReference>
<sequence>MENQNFTNSNEVFPIIDLIRREVRKERVHAGQTDDLLEKKAPEEPNVMTIDVAREMLQYPALVTSVLYTYDNGLLERLTLYRDDLLQVTGFFIEFEASTTLNAEMEEEADIPSLNAIRGSIIRENGLFKNLTLDYVRAV</sequence>
<dbReference type="Proteomes" id="UP000032534">
    <property type="component" value="Unassembled WGS sequence"/>
</dbReference>
<gene>
    <name evidence="1" type="ORF">QD47_02625</name>
</gene>